<comment type="caution">
    <text evidence="2">The sequence shown here is derived from an EMBL/GenBank/DDBJ whole genome shotgun (WGS) entry which is preliminary data.</text>
</comment>
<accession>A0A0V0S3T9</accession>
<gene>
    <name evidence="2" type="ORF">T07_11259</name>
</gene>
<dbReference type="EMBL" id="JYDL01000039">
    <property type="protein sequence ID" value="KRX21443.1"/>
    <property type="molecule type" value="Genomic_DNA"/>
</dbReference>
<sequence>MSISTWCSSRNGPTSSIPLGLTLPDNIQQRAETNSGFDIRCSTRRAGGNQGVVRPTLAPQTGATVRRRLRKSRALAALTKGVAAVTHENQGLREKGPFGSPFRPPETIPRMAAER</sequence>
<feature type="region of interest" description="Disordered" evidence="1">
    <location>
        <begin position="1"/>
        <end position="22"/>
    </location>
</feature>
<reference evidence="2 3" key="1">
    <citation type="submission" date="2015-01" db="EMBL/GenBank/DDBJ databases">
        <title>Evolution of Trichinella species and genotypes.</title>
        <authorList>
            <person name="Korhonen P.K."/>
            <person name="Edoardo P."/>
            <person name="Giuseppe L.R."/>
            <person name="Gasser R.B."/>
        </authorList>
    </citation>
    <scope>NUCLEOTIDE SEQUENCE [LARGE SCALE GENOMIC DNA]</scope>
    <source>
        <strain evidence="2">ISS37</strain>
    </source>
</reference>
<evidence type="ECO:0000313" key="2">
    <source>
        <dbReference type="EMBL" id="KRX21443.1"/>
    </source>
</evidence>
<organism evidence="2 3">
    <name type="scientific">Trichinella nelsoni</name>
    <dbReference type="NCBI Taxonomy" id="6336"/>
    <lineage>
        <taxon>Eukaryota</taxon>
        <taxon>Metazoa</taxon>
        <taxon>Ecdysozoa</taxon>
        <taxon>Nematoda</taxon>
        <taxon>Enoplea</taxon>
        <taxon>Dorylaimia</taxon>
        <taxon>Trichinellida</taxon>
        <taxon>Trichinellidae</taxon>
        <taxon>Trichinella</taxon>
    </lineage>
</organism>
<keyword evidence="3" id="KW-1185">Reference proteome</keyword>
<proteinExistence type="predicted"/>
<feature type="region of interest" description="Disordered" evidence="1">
    <location>
        <begin position="87"/>
        <end position="115"/>
    </location>
</feature>
<evidence type="ECO:0000313" key="3">
    <source>
        <dbReference type="Proteomes" id="UP000054630"/>
    </source>
</evidence>
<evidence type="ECO:0000256" key="1">
    <source>
        <dbReference type="SAM" id="MobiDB-lite"/>
    </source>
</evidence>
<feature type="compositionally biased region" description="Polar residues" evidence="1">
    <location>
        <begin position="1"/>
        <end position="17"/>
    </location>
</feature>
<dbReference type="AlphaFoldDB" id="A0A0V0S3T9"/>
<name>A0A0V0S3T9_9BILA</name>
<protein>
    <submittedName>
        <fullName evidence="2">Uncharacterized protein</fullName>
    </submittedName>
</protein>
<dbReference type="Proteomes" id="UP000054630">
    <property type="component" value="Unassembled WGS sequence"/>
</dbReference>